<keyword evidence="4" id="KW-1185">Reference proteome</keyword>
<evidence type="ECO:0000313" key="3">
    <source>
        <dbReference type="EMBL" id="ABP80705.1"/>
    </source>
</evidence>
<evidence type="ECO:0000256" key="2">
    <source>
        <dbReference type="SAM" id="Phobius"/>
    </source>
</evidence>
<proteinExistence type="predicted"/>
<dbReference type="Pfam" id="PF06779">
    <property type="entry name" value="MFS_4"/>
    <property type="match status" value="1"/>
</dbReference>
<feature type="transmembrane region" description="Helical" evidence="2">
    <location>
        <begin position="27"/>
        <end position="50"/>
    </location>
</feature>
<feature type="transmembrane region" description="Helical" evidence="2">
    <location>
        <begin position="268"/>
        <end position="287"/>
    </location>
</feature>
<dbReference type="SUPFAM" id="SSF103473">
    <property type="entry name" value="MFS general substrate transporter"/>
    <property type="match status" value="1"/>
</dbReference>
<reference evidence="3 4" key="1">
    <citation type="journal article" date="2008" name="Proc. Natl. Acad. Sci. U.S.A.">
        <title>Nitrogen fixation island and rhizosphere competence traits in the genome of root-associated Pseudomonas stutzeri A1501.</title>
        <authorList>
            <person name="Yan Y."/>
            <person name="Yang J."/>
            <person name="Dou Y."/>
            <person name="Chen M."/>
            <person name="Ping S."/>
            <person name="Peng J."/>
            <person name="Lu W."/>
            <person name="Zhang W."/>
            <person name="Yao Z."/>
            <person name="Li H."/>
            <person name="Liu W."/>
            <person name="He S."/>
            <person name="Geng L."/>
            <person name="Zhang X."/>
            <person name="Yang F."/>
            <person name="Yu H."/>
            <person name="Zhan Y."/>
            <person name="Li D."/>
            <person name="Lin Z."/>
            <person name="Wang Y."/>
            <person name="Elmerich C."/>
            <person name="Lin M."/>
            <person name="Jin Q."/>
        </authorList>
    </citation>
    <scope>NUCLEOTIDE SEQUENCE [LARGE SCALE GENOMIC DNA]</scope>
    <source>
        <strain evidence="3 4">A1501</strain>
    </source>
</reference>
<feature type="region of interest" description="Disordered" evidence="1">
    <location>
        <begin position="1"/>
        <end position="20"/>
    </location>
</feature>
<dbReference type="KEGG" id="psa:PST_3065"/>
<keyword evidence="2" id="KW-0472">Membrane</keyword>
<feature type="transmembrane region" description="Helical" evidence="2">
    <location>
        <begin position="70"/>
        <end position="88"/>
    </location>
</feature>
<feature type="transmembrane region" description="Helical" evidence="2">
    <location>
        <begin position="157"/>
        <end position="176"/>
    </location>
</feature>
<sequence>MWHGGQAAQPLSSGPHSKKNNSMPQRVALFPVLLAGAILLLVVHGLGRFVYTPLLPWLVEDGLLTVQEGASIASWNYLGYLIGALLAVRWHRVAQIRRSLPWALALHVLSSLLQTQAESADALAALRLANGISNGLVFVQAPSLILEWLARQQRVSASGLVYLGVCVGLILSSLLVSLSDGYLLGADRWWPAALLSIPLAWWGWRQLSRLDLPTEQAPAPSATAPSGKLLDRASTPLFLSYAGAGMGYILPMTFLPMVARLQVEPGDFLIGGSWLVVALATLPSPWLWNRLGVRLGDDIALRLSYLTQLLGVLAALLLPGAVGILLCAVLVGGTFLGTVLLTQRLARALQPHQGPRLSAALIALYGLTQLAAPWLTSIWMGMGGSLHSAFWLGAGALLWGLLWMLMVPRRH</sequence>
<dbReference type="InterPro" id="IPR010645">
    <property type="entry name" value="MFS_4"/>
</dbReference>
<feature type="transmembrane region" description="Helical" evidence="2">
    <location>
        <begin position="238"/>
        <end position="256"/>
    </location>
</feature>
<dbReference type="GO" id="GO:0005886">
    <property type="term" value="C:plasma membrane"/>
    <property type="evidence" value="ECO:0007669"/>
    <property type="project" value="TreeGrafter"/>
</dbReference>
<evidence type="ECO:0000313" key="4">
    <source>
        <dbReference type="Proteomes" id="UP000000233"/>
    </source>
</evidence>
<dbReference type="eggNOG" id="COG2814">
    <property type="taxonomic scope" value="Bacteria"/>
</dbReference>
<evidence type="ECO:0000256" key="1">
    <source>
        <dbReference type="SAM" id="MobiDB-lite"/>
    </source>
</evidence>
<name>A4VP04_STUS1</name>
<protein>
    <submittedName>
        <fullName evidence="3">Membrane protein, putative</fullName>
    </submittedName>
</protein>
<dbReference type="AlphaFoldDB" id="A4VP04"/>
<feature type="compositionally biased region" description="Polar residues" evidence="1">
    <location>
        <begin position="9"/>
        <end position="20"/>
    </location>
</feature>
<keyword evidence="2" id="KW-0812">Transmembrane</keyword>
<feature type="transmembrane region" description="Helical" evidence="2">
    <location>
        <begin position="388"/>
        <end position="407"/>
    </location>
</feature>
<dbReference type="PANTHER" id="PTHR23537">
    <property type="match status" value="1"/>
</dbReference>
<organism evidence="3 4">
    <name type="scientific">Stutzerimonas stutzeri (strain A1501)</name>
    <name type="common">Pseudomonas stutzeri</name>
    <dbReference type="NCBI Taxonomy" id="379731"/>
    <lineage>
        <taxon>Bacteria</taxon>
        <taxon>Pseudomonadati</taxon>
        <taxon>Pseudomonadota</taxon>
        <taxon>Gammaproteobacteria</taxon>
        <taxon>Pseudomonadales</taxon>
        <taxon>Pseudomonadaceae</taxon>
        <taxon>Stutzerimonas</taxon>
    </lineage>
</organism>
<keyword evidence="2" id="KW-1133">Transmembrane helix</keyword>
<dbReference type="HOGENOM" id="CLU_001265_7_2_6"/>
<accession>A4VP04</accession>
<dbReference type="InterPro" id="IPR036259">
    <property type="entry name" value="MFS_trans_sf"/>
</dbReference>
<dbReference type="PANTHER" id="PTHR23537:SF1">
    <property type="entry name" value="SUGAR TRANSPORTER"/>
    <property type="match status" value="1"/>
</dbReference>
<gene>
    <name evidence="3" type="ordered locus">PST_3065</name>
</gene>
<feature type="transmembrane region" description="Helical" evidence="2">
    <location>
        <begin position="323"/>
        <end position="341"/>
    </location>
</feature>
<feature type="transmembrane region" description="Helical" evidence="2">
    <location>
        <begin position="362"/>
        <end position="382"/>
    </location>
</feature>
<dbReference type="Proteomes" id="UP000000233">
    <property type="component" value="Chromosome"/>
</dbReference>
<dbReference type="EMBL" id="CP000304">
    <property type="protein sequence ID" value="ABP80705.1"/>
    <property type="molecule type" value="Genomic_DNA"/>
</dbReference>
<dbReference type="Gene3D" id="1.20.1250.20">
    <property type="entry name" value="MFS general substrate transporter like domains"/>
    <property type="match status" value="1"/>
</dbReference>